<proteinExistence type="predicted"/>
<dbReference type="AlphaFoldDB" id="A0A8K0G858"/>
<dbReference type="Proteomes" id="UP000801492">
    <property type="component" value="Unassembled WGS sequence"/>
</dbReference>
<feature type="compositionally biased region" description="Basic and acidic residues" evidence="1">
    <location>
        <begin position="34"/>
        <end position="49"/>
    </location>
</feature>
<organism evidence="2 3">
    <name type="scientific">Ignelater luminosus</name>
    <name type="common">Cucubano</name>
    <name type="synonym">Pyrophorus luminosus</name>
    <dbReference type="NCBI Taxonomy" id="2038154"/>
    <lineage>
        <taxon>Eukaryota</taxon>
        <taxon>Metazoa</taxon>
        <taxon>Ecdysozoa</taxon>
        <taxon>Arthropoda</taxon>
        <taxon>Hexapoda</taxon>
        <taxon>Insecta</taxon>
        <taxon>Pterygota</taxon>
        <taxon>Neoptera</taxon>
        <taxon>Endopterygota</taxon>
        <taxon>Coleoptera</taxon>
        <taxon>Polyphaga</taxon>
        <taxon>Elateriformia</taxon>
        <taxon>Elateroidea</taxon>
        <taxon>Elateridae</taxon>
        <taxon>Agrypninae</taxon>
        <taxon>Pyrophorini</taxon>
        <taxon>Ignelater</taxon>
    </lineage>
</organism>
<feature type="compositionally biased region" description="Basic residues" evidence="1">
    <location>
        <begin position="50"/>
        <end position="66"/>
    </location>
</feature>
<keyword evidence="3" id="KW-1185">Reference proteome</keyword>
<evidence type="ECO:0000313" key="3">
    <source>
        <dbReference type="Proteomes" id="UP000801492"/>
    </source>
</evidence>
<reference evidence="2" key="1">
    <citation type="submission" date="2019-08" db="EMBL/GenBank/DDBJ databases">
        <title>The genome of the North American firefly Photinus pyralis.</title>
        <authorList>
            <consortium name="Photinus pyralis genome working group"/>
            <person name="Fallon T.R."/>
            <person name="Sander Lower S.E."/>
            <person name="Weng J.-K."/>
        </authorList>
    </citation>
    <scope>NUCLEOTIDE SEQUENCE</scope>
    <source>
        <strain evidence="2">TRF0915ILg1</strain>
        <tissue evidence="2">Whole body</tissue>
    </source>
</reference>
<name>A0A8K0G858_IGNLU</name>
<evidence type="ECO:0000256" key="1">
    <source>
        <dbReference type="SAM" id="MobiDB-lite"/>
    </source>
</evidence>
<feature type="region of interest" description="Disordered" evidence="1">
    <location>
        <begin position="24"/>
        <end position="68"/>
    </location>
</feature>
<protein>
    <submittedName>
        <fullName evidence="2">Uncharacterized protein</fullName>
    </submittedName>
</protein>
<gene>
    <name evidence="2" type="ORF">ILUMI_16822</name>
</gene>
<comment type="caution">
    <text evidence="2">The sequence shown here is derived from an EMBL/GenBank/DDBJ whole genome shotgun (WGS) entry which is preliminary data.</text>
</comment>
<feature type="region of interest" description="Disordered" evidence="1">
    <location>
        <begin position="85"/>
        <end position="127"/>
    </location>
</feature>
<dbReference type="EMBL" id="VTPC01067802">
    <property type="protein sequence ID" value="KAF2889351.1"/>
    <property type="molecule type" value="Genomic_DNA"/>
</dbReference>
<feature type="compositionally biased region" description="Polar residues" evidence="1">
    <location>
        <begin position="109"/>
        <end position="127"/>
    </location>
</feature>
<evidence type="ECO:0000313" key="2">
    <source>
        <dbReference type="EMBL" id="KAF2889351.1"/>
    </source>
</evidence>
<accession>A0A8K0G858</accession>
<sequence>MDKALLQDDQRAFETRSRLFLSPPRPLSNTIAEIRIETPKETRQEGDRKNKTRNSQRTKRISHLHRSTNTILKATLNKMKQNAKNLQKTNEQKPAKSAANVDDAKNTKEAGTQTTASSADTPISTRNEVTIERCEAENVTDFEQTIRRNSESRLGGLMVHEKRSDRKHRNIITNGYDDIDHNMEERKKIERQ</sequence>